<accession>A0A177EDI8</accession>
<gene>
    <name evidence="1" type="ORF">NEDG_01198</name>
</gene>
<name>A0A177EDI8_9MICR</name>
<organism evidence="1 2">
    <name type="scientific">Nematocida displodere</name>
    <dbReference type="NCBI Taxonomy" id="1805483"/>
    <lineage>
        <taxon>Eukaryota</taxon>
        <taxon>Fungi</taxon>
        <taxon>Fungi incertae sedis</taxon>
        <taxon>Microsporidia</taxon>
        <taxon>Nematocida</taxon>
    </lineage>
</organism>
<dbReference type="AlphaFoldDB" id="A0A177EDI8"/>
<dbReference type="GeneID" id="93647548"/>
<evidence type="ECO:0000313" key="1">
    <source>
        <dbReference type="EMBL" id="OAG29059.1"/>
    </source>
</evidence>
<dbReference type="EMBL" id="LTDL01000042">
    <property type="protein sequence ID" value="OAG29059.1"/>
    <property type="molecule type" value="Genomic_DNA"/>
</dbReference>
<proteinExistence type="predicted"/>
<sequence length="84" mass="9547">MTKRAPHQAPPVTLSLPSRFLKYIRQSSLVYYYRYSVEIGISSLEGWEAFIVNSLFLLLIVSIIKQTVKAVVFLTGYAKHLITA</sequence>
<dbReference type="Proteomes" id="UP000185944">
    <property type="component" value="Unassembled WGS sequence"/>
</dbReference>
<reference evidence="1 2" key="1">
    <citation type="submission" date="2016-02" db="EMBL/GenBank/DDBJ databases">
        <title>Discovery of a natural microsporidian pathogen with a broad tissue tropism in Caenorhabditis elegans.</title>
        <authorList>
            <person name="Luallen R.J."/>
            <person name="Reinke A.W."/>
            <person name="Tong L."/>
            <person name="Botts M.R."/>
            <person name="Felix M.-A."/>
            <person name="Troemel E.R."/>
        </authorList>
    </citation>
    <scope>NUCLEOTIDE SEQUENCE [LARGE SCALE GENOMIC DNA]</scope>
    <source>
        <strain evidence="1 2">JUm2807</strain>
    </source>
</reference>
<evidence type="ECO:0000313" key="2">
    <source>
        <dbReference type="Proteomes" id="UP000185944"/>
    </source>
</evidence>
<keyword evidence="2" id="KW-1185">Reference proteome</keyword>
<dbReference type="RefSeq" id="XP_067543804.1">
    <property type="nucleotide sequence ID" value="XM_067688616.1"/>
</dbReference>
<dbReference type="VEuPathDB" id="MicrosporidiaDB:NEDG_01198"/>
<protein>
    <submittedName>
        <fullName evidence="1">Uncharacterized protein</fullName>
    </submittedName>
</protein>
<dbReference type="OrthoDB" id="2187396at2759"/>
<comment type="caution">
    <text evidence="1">The sequence shown here is derived from an EMBL/GenBank/DDBJ whole genome shotgun (WGS) entry which is preliminary data.</text>
</comment>